<proteinExistence type="predicted"/>
<keyword evidence="5" id="KW-1185">Reference proteome</keyword>
<feature type="compositionally biased region" description="Basic and acidic residues" evidence="1">
    <location>
        <begin position="140"/>
        <end position="149"/>
    </location>
</feature>
<dbReference type="Proteomes" id="UP001202328">
    <property type="component" value="Unassembled WGS sequence"/>
</dbReference>
<accession>A0AAD4SB60</accession>
<gene>
    <name evidence="4" type="ORF">MKW98_007440</name>
</gene>
<dbReference type="PANTHER" id="PTHR23070">
    <property type="entry name" value="BCS1 AAA-TYPE ATPASE"/>
    <property type="match status" value="1"/>
</dbReference>
<sequence length="241" mass="27239">MNDYLDHVMREGNTMSQESRRLKLYSNNPNTGRFLYLPSLWSEGVFDHPKRGYLLYGPPGTGKSGMIASMANLLNYDVYDLELTAVADNSELRRLLQDTTDKSIIVIEDIDCSLNLTGKRKKQQKEDEVESDKDDESDDDKEKEASNDKKSNVTLSGLLNFIDGLWSASGKERITVFTTNHVKKCHCCFEGFKTLAKNYLDLDSHDLFEPIGSLIREVEMTPADVAEHLMPKGMNKNSQGD</sequence>
<evidence type="ECO:0008006" key="6">
    <source>
        <dbReference type="Google" id="ProtNLM"/>
    </source>
</evidence>
<dbReference type="Gene3D" id="3.40.50.300">
    <property type="entry name" value="P-loop containing nucleotide triphosphate hydrolases"/>
    <property type="match status" value="1"/>
</dbReference>
<feature type="domain" description="AAA+ ATPase At3g28540-like C-terminal" evidence="3">
    <location>
        <begin position="187"/>
        <end position="236"/>
    </location>
</feature>
<dbReference type="EMBL" id="JAJJMB010012081">
    <property type="protein sequence ID" value="KAI3891135.1"/>
    <property type="molecule type" value="Genomic_DNA"/>
</dbReference>
<dbReference type="InterPro" id="IPR003959">
    <property type="entry name" value="ATPase_AAA_core"/>
</dbReference>
<evidence type="ECO:0000313" key="5">
    <source>
        <dbReference type="Proteomes" id="UP001202328"/>
    </source>
</evidence>
<dbReference type="GO" id="GO:0005524">
    <property type="term" value="F:ATP binding"/>
    <property type="evidence" value="ECO:0007669"/>
    <property type="project" value="InterPro"/>
</dbReference>
<dbReference type="Pfam" id="PF25568">
    <property type="entry name" value="AAA_lid_At3g28540"/>
    <property type="match status" value="1"/>
</dbReference>
<name>A0AAD4SB60_9MAGN</name>
<protein>
    <recommendedName>
        <fullName evidence="6">AAA+ ATPase domain-containing protein</fullName>
    </recommendedName>
</protein>
<reference evidence="4" key="1">
    <citation type="submission" date="2022-04" db="EMBL/GenBank/DDBJ databases">
        <title>A functionally conserved STORR gene fusion in Papaver species that diverged 16.8 million years ago.</title>
        <authorList>
            <person name="Catania T."/>
        </authorList>
    </citation>
    <scope>NUCLEOTIDE SEQUENCE</scope>
    <source>
        <strain evidence="4">S-188037</strain>
    </source>
</reference>
<comment type="caution">
    <text evidence="4">The sequence shown here is derived from an EMBL/GenBank/DDBJ whole genome shotgun (WGS) entry which is preliminary data.</text>
</comment>
<dbReference type="GO" id="GO:0016887">
    <property type="term" value="F:ATP hydrolysis activity"/>
    <property type="evidence" value="ECO:0007669"/>
    <property type="project" value="InterPro"/>
</dbReference>
<dbReference type="Gene3D" id="6.10.280.40">
    <property type="match status" value="1"/>
</dbReference>
<evidence type="ECO:0000259" key="3">
    <source>
        <dbReference type="Pfam" id="PF25568"/>
    </source>
</evidence>
<evidence type="ECO:0000259" key="2">
    <source>
        <dbReference type="Pfam" id="PF00004"/>
    </source>
</evidence>
<feature type="region of interest" description="Disordered" evidence="1">
    <location>
        <begin position="121"/>
        <end position="149"/>
    </location>
</feature>
<evidence type="ECO:0000256" key="1">
    <source>
        <dbReference type="SAM" id="MobiDB-lite"/>
    </source>
</evidence>
<dbReference type="InterPro" id="IPR027417">
    <property type="entry name" value="P-loop_NTPase"/>
</dbReference>
<dbReference type="Pfam" id="PF00004">
    <property type="entry name" value="AAA"/>
    <property type="match status" value="1"/>
</dbReference>
<feature type="compositionally biased region" description="Acidic residues" evidence="1">
    <location>
        <begin position="127"/>
        <end position="139"/>
    </location>
</feature>
<feature type="domain" description="ATPase AAA-type core" evidence="2">
    <location>
        <begin position="53"/>
        <end position="130"/>
    </location>
</feature>
<organism evidence="4 5">
    <name type="scientific">Papaver atlanticum</name>
    <dbReference type="NCBI Taxonomy" id="357466"/>
    <lineage>
        <taxon>Eukaryota</taxon>
        <taxon>Viridiplantae</taxon>
        <taxon>Streptophyta</taxon>
        <taxon>Embryophyta</taxon>
        <taxon>Tracheophyta</taxon>
        <taxon>Spermatophyta</taxon>
        <taxon>Magnoliopsida</taxon>
        <taxon>Ranunculales</taxon>
        <taxon>Papaveraceae</taxon>
        <taxon>Papaveroideae</taxon>
        <taxon>Papaver</taxon>
    </lineage>
</organism>
<dbReference type="SUPFAM" id="SSF52540">
    <property type="entry name" value="P-loop containing nucleoside triphosphate hydrolases"/>
    <property type="match status" value="1"/>
</dbReference>
<evidence type="ECO:0000313" key="4">
    <source>
        <dbReference type="EMBL" id="KAI3891135.1"/>
    </source>
</evidence>
<dbReference type="AlphaFoldDB" id="A0AAD4SB60"/>
<dbReference type="InterPro" id="IPR050747">
    <property type="entry name" value="Mitochondrial_chaperone_BCS1"/>
</dbReference>
<dbReference type="InterPro" id="IPR058017">
    <property type="entry name" value="At3g28540-like_C"/>
</dbReference>